<comment type="caution">
    <text evidence="2">The sequence shown here is derived from an EMBL/GenBank/DDBJ whole genome shotgun (WGS) entry which is preliminary data.</text>
</comment>
<accession>A0A4Q1BWK7</accession>
<feature type="region of interest" description="Disordered" evidence="1">
    <location>
        <begin position="101"/>
        <end position="126"/>
    </location>
</feature>
<name>A0A4Q1BWK7_TREME</name>
<evidence type="ECO:0008006" key="4">
    <source>
        <dbReference type="Google" id="ProtNLM"/>
    </source>
</evidence>
<dbReference type="PANTHER" id="PTHR37450">
    <property type="entry name" value="CIPC PROTEIN"/>
    <property type="match status" value="1"/>
</dbReference>
<sequence length="149" mass="16389">MPGLLNKIKHKIDPTVSSHPLAIQRDEFLAVKPEAPVEKKAHFTHEVVGAAAAFEALKAYRHHQSENGGGRPTHARGKEMVAGLSAGYVVKLIEEKGLPFTSEKDKKKFQANATKSAHKDALRGLRDSGMYQAHELDPITDDEKHGHQL</sequence>
<dbReference type="OrthoDB" id="9895617at2759"/>
<dbReference type="Proteomes" id="UP000289152">
    <property type="component" value="Unassembled WGS sequence"/>
</dbReference>
<feature type="compositionally biased region" description="Basic and acidic residues" evidence="1">
    <location>
        <begin position="117"/>
        <end position="126"/>
    </location>
</feature>
<dbReference type="VEuPathDB" id="FungiDB:TREMEDRAFT_24079"/>
<organism evidence="2 3">
    <name type="scientific">Tremella mesenterica</name>
    <name type="common">Jelly fungus</name>
    <dbReference type="NCBI Taxonomy" id="5217"/>
    <lineage>
        <taxon>Eukaryota</taxon>
        <taxon>Fungi</taxon>
        <taxon>Dikarya</taxon>
        <taxon>Basidiomycota</taxon>
        <taxon>Agaricomycotina</taxon>
        <taxon>Tremellomycetes</taxon>
        <taxon>Tremellales</taxon>
        <taxon>Tremellaceae</taxon>
        <taxon>Tremella</taxon>
    </lineage>
</organism>
<gene>
    <name evidence="2" type="ORF">M231_00117</name>
</gene>
<protein>
    <recommendedName>
        <fullName evidence="4">CipC-like antibiotic response protein</fullName>
    </recommendedName>
</protein>
<dbReference type="Pfam" id="PF12585">
    <property type="entry name" value="DUF3759"/>
    <property type="match status" value="1"/>
</dbReference>
<keyword evidence="3" id="KW-1185">Reference proteome</keyword>
<reference evidence="2 3" key="1">
    <citation type="submission" date="2016-06" db="EMBL/GenBank/DDBJ databases">
        <title>Evolution of pathogenesis and genome organization in the Tremellales.</title>
        <authorList>
            <person name="Cuomo C."/>
            <person name="Litvintseva A."/>
            <person name="Heitman J."/>
            <person name="Chen Y."/>
            <person name="Sun S."/>
            <person name="Springer D."/>
            <person name="Dromer F."/>
            <person name="Young S."/>
            <person name="Zeng Q."/>
            <person name="Chapman S."/>
            <person name="Gujja S."/>
            <person name="Saif S."/>
            <person name="Birren B."/>
        </authorList>
    </citation>
    <scope>NUCLEOTIDE SEQUENCE [LARGE SCALE GENOMIC DNA]</scope>
    <source>
        <strain evidence="2 3">ATCC 28783</strain>
    </source>
</reference>
<proteinExistence type="predicted"/>
<dbReference type="InterPro" id="IPR022234">
    <property type="entry name" value="DUF3759"/>
</dbReference>
<evidence type="ECO:0000256" key="1">
    <source>
        <dbReference type="SAM" id="MobiDB-lite"/>
    </source>
</evidence>
<dbReference type="PANTHER" id="PTHR37450:SF1">
    <property type="entry name" value="CIPC PROTEIN"/>
    <property type="match status" value="1"/>
</dbReference>
<evidence type="ECO:0000313" key="3">
    <source>
        <dbReference type="Proteomes" id="UP000289152"/>
    </source>
</evidence>
<evidence type="ECO:0000313" key="2">
    <source>
        <dbReference type="EMBL" id="RXK42563.1"/>
    </source>
</evidence>
<dbReference type="EMBL" id="SDIL01000001">
    <property type="protein sequence ID" value="RXK42563.1"/>
    <property type="molecule type" value="Genomic_DNA"/>
</dbReference>
<dbReference type="InParanoid" id="A0A4Q1BWK7"/>
<dbReference type="AlphaFoldDB" id="A0A4Q1BWK7"/>